<feature type="compositionally biased region" description="Low complexity" evidence="1">
    <location>
        <begin position="267"/>
        <end position="292"/>
    </location>
</feature>
<accession>A0ABQ7GRW0</accession>
<dbReference type="EMBL" id="MU069620">
    <property type="protein sequence ID" value="KAF5837317.1"/>
    <property type="molecule type" value="Genomic_DNA"/>
</dbReference>
<dbReference type="Pfam" id="PF12622">
    <property type="entry name" value="NpwBP"/>
    <property type="match status" value="1"/>
</dbReference>
<keyword evidence="4" id="KW-1185">Reference proteome</keyword>
<reference evidence="3" key="1">
    <citation type="submission" date="2017-08" db="EMBL/GenBank/DDBJ databases">
        <authorList>
            <person name="Polle J.E."/>
            <person name="Barry K."/>
            <person name="Cushman J."/>
            <person name="Schmutz J."/>
            <person name="Tran D."/>
            <person name="Hathwaick L.T."/>
            <person name="Yim W.C."/>
            <person name="Jenkins J."/>
            <person name="Mckie-Krisberg Z.M."/>
            <person name="Prochnik S."/>
            <person name="Lindquist E."/>
            <person name="Dockter R.B."/>
            <person name="Adam C."/>
            <person name="Molina H."/>
            <person name="Bunkerborg J."/>
            <person name="Jin E."/>
            <person name="Buchheim M."/>
            <person name="Magnuson J."/>
        </authorList>
    </citation>
    <scope>NUCLEOTIDE SEQUENCE</scope>
    <source>
        <strain evidence="3">CCAP 19/18</strain>
    </source>
</reference>
<protein>
    <recommendedName>
        <fullName evidence="2">Wbp11/ELF5/Saf1 N-terminal domain-containing protein</fullName>
    </recommendedName>
</protein>
<feature type="compositionally biased region" description="Basic and acidic residues" evidence="1">
    <location>
        <begin position="82"/>
        <end position="94"/>
    </location>
</feature>
<evidence type="ECO:0000313" key="3">
    <source>
        <dbReference type="EMBL" id="KAF5837317.1"/>
    </source>
</evidence>
<feature type="region of interest" description="Disordered" evidence="1">
    <location>
        <begin position="82"/>
        <end position="108"/>
    </location>
</feature>
<feature type="region of interest" description="Disordered" evidence="1">
    <location>
        <begin position="1"/>
        <end position="48"/>
    </location>
</feature>
<evidence type="ECO:0000259" key="2">
    <source>
        <dbReference type="Pfam" id="PF09429"/>
    </source>
</evidence>
<comment type="caution">
    <text evidence="3">The sequence shown here is derived from an EMBL/GenBank/DDBJ whole genome shotgun (WGS) entry which is preliminary data.</text>
</comment>
<dbReference type="Proteomes" id="UP000815325">
    <property type="component" value="Unassembled WGS sequence"/>
</dbReference>
<dbReference type="Pfam" id="PF09429">
    <property type="entry name" value="Wbp11"/>
    <property type="match status" value="1"/>
</dbReference>
<evidence type="ECO:0000256" key="1">
    <source>
        <dbReference type="SAM" id="MobiDB-lite"/>
    </source>
</evidence>
<sequence>MVKTTKGGRVMNPADAHRKEQRKKEVQRNKLERKYTREACSNRDKPEHIREQLQEIIDIEEAGPLNKAMRLKKKVLQEAYEHALHKKKEDDLRQKSAAASASGPPTAAAIAAGALRPEDSRYYHPTLNPTGKPPPGKMAAGLITAPAPAPPQPSAAGSAAAAAAGKEKASATITGSSTVVKRPLAQNDRALTSMVPPAVRVRRETAKPAAKPVHKAAAARDSAAQFGFGLAPVQRSAITSAPDLDGEGPGAASTTAGGAPGAQEVHAPAQQPSAVQPQQQQQQPQQPKQAAPVSTDAQYQDKVWSGVPSPPFFSITEVWVGRFREFLSTMKELGAF</sequence>
<evidence type="ECO:0000313" key="4">
    <source>
        <dbReference type="Proteomes" id="UP000815325"/>
    </source>
</evidence>
<feature type="compositionally biased region" description="Basic and acidic residues" evidence="1">
    <location>
        <begin position="15"/>
        <end position="48"/>
    </location>
</feature>
<organism evidence="3 4">
    <name type="scientific">Dunaliella salina</name>
    <name type="common">Green alga</name>
    <name type="synonym">Protococcus salinus</name>
    <dbReference type="NCBI Taxonomy" id="3046"/>
    <lineage>
        <taxon>Eukaryota</taxon>
        <taxon>Viridiplantae</taxon>
        <taxon>Chlorophyta</taxon>
        <taxon>core chlorophytes</taxon>
        <taxon>Chlorophyceae</taxon>
        <taxon>CS clade</taxon>
        <taxon>Chlamydomonadales</taxon>
        <taxon>Dunaliellaceae</taxon>
        <taxon>Dunaliella</taxon>
    </lineage>
</organism>
<feature type="domain" description="Wbp11/ELF5/Saf1 N-terminal" evidence="2">
    <location>
        <begin position="8"/>
        <end position="81"/>
    </location>
</feature>
<feature type="compositionally biased region" description="Low complexity" evidence="1">
    <location>
        <begin position="96"/>
        <end position="108"/>
    </location>
</feature>
<feature type="region of interest" description="Disordered" evidence="1">
    <location>
        <begin position="240"/>
        <end position="297"/>
    </location>
</feature>
<proteinExistence type="predicted"/>
<dbReference type="InterPro" id="IPR019007">
    <property type="entry name" value="Wbp11/ELF5/Saf1_N"/>
</dbReference>
<name>A0ABQ7GRW0_DUNSA</name>
<gene>
    <name evidence="3" type="ORF">DUNSADRAFT_4525</name>
</gene>